<dbReference type="RefSeq" id="WP_192012114.1">
    <property type="nucleotide sequence ID" value="NZ_JACYTQ010000011.1"/>
</dbReference>
<dbReference type="Pfam" id="PF02882">
    <property type="entry name" value="THF_DHG_CYH_C"/>
    <property type="match status" value="1"/>
</dbReference>
<dbReference type="GO" id="GO:0004477">
    <property type="term" value="F:methenyltetrahydrofolate cyclohydrolase activity"/>
    <property type="evidence" value="ECO:0007669"/>
    <property type="project" value="UniProtKB-EC"/>
</dbReference>
<keyword evidence="15" id="KW-1185">Reference proteome</keyword>
<sequence>MPTIIDGKKTSADIKNEIAARVKEIKAEGGKIPHLAAILVGNDGASQTYVGAKVKACEYVGFESTLVKMEETVSEEELLKAVEDINENPDIDGLIVQLPLPNHISVEKVTSKIKPEKDVDGFTPANVGRMALNWPTYVAATPYGIVELLKRYNVETSGKHCVVIGRSHIVGSPMSILMARNGNPGNCTVTLTHSRTQNLKEITKTADILIVAIGKPEFVTADMVKEGTVVVDVGIHRIEDASKKSGFRLIGDVKFDEVAEKSSAITPVPGGVGPMTIASLLYNTLQSAERKVYP</sequence>
<organism evidence="14 15">
    <name type="scientific">Echinicola arenosa</name>
    <dbReference type="NCBI Taxonomy" id="2774144"/>
    <lineage>
        <taxon>Bacteria</taxon>
        <taxon>Pseudomonadati</taxon>
        <taxon>Bacteroidota</taxon>
        <taxon>Cytophagia</taxon>
        <taxon>Cytophagales</taxon>
        <taxon>Cyclobacteriaceae</taxon>
        <taxon>Echinicola</taxon>
    </lineage>
</organism>
<evidence type="ECO:0000259" key="13">
    <source>
        <dbReference type="Pfam" id="PF02882"/>
    </source>
</evidence>
<keyword evidence="8 11" id="KW-0368">Histidine biosynthesis</keyword>
<evidence type="ECO:0000256" key="8">
    <source>
        <dbReference type="ARBA" id="ARBA00023102"/>
    </source>
</evidence>
<evidence type="ECO:0000256" key="2">
    <source>
        <dbReference type="ARBA" id="ARBA00022563"/>
    </source>
</evidence>
<evidence type="ECO:0000256" key="10">
    <source>
        <dbReference type="ARBA" id="ARBA00023268"/>
    </source>
</evidence>
<dbReference type="InterPro" id="IPR020867">
    <property type="entry name" value="THF_DH/CycHdrlase_CS"/>
</dbReference>
<dbReference type="SUPFAM" id="SSF51735">
    <property type="entry name" value="NAD(P)-binding Rossmann-fold domains"/>
    <property type="match status" value="1"/>
</dbReference>
<gene>
    <name evidence="11" type="primary">folD</name>
    <name evidence="14" type="ORF">IFO69_20960</name>
</gene>
<comment type="subunit">
    <text evidence="11">Homodimer.</text>
</comment>
<dbReference type="CDD" id="cd01080">
    <property type="entry name" value="NAD_bind_m-THF_DH_Cyclohyd"/>
    <property type="match status" value="1"/>
</dbReference>
<feature type="binding site" evidence="11">
    <location>
        <begin position="165"/>
        <end position="167"/>
    </location>
    <ligand>
        <name>NADP(+)</name>
        <dbReference type="ChEBI" id="CHEBI:58349"/>
    </ligand>
</feature>
<dbReference type="EC" id="1.5.1.5" evidence="11"/>
<dbReference type="InterPro" id="IPR020631">
    <property type="entry name" value="THF_DH/CycHdrlase_NAD-bd_dom"/>
</dbReference>
<evidence type="ECO:0000256" key="11">
    <source>
        <dbReference type="HAMAP-Rule" id="MF_01576"/>
    </source>
</evidence>
<feature type="domain" description="Tetrahydrofolate dehydrogenase/cyclohydrolase NAD(P)-binding" evidence="13">
    <location>
        <begin position="140"/>
        <end position="291"/>
    </location>
</feature>
<dbReference type="InterPro" id="IPR020630">
    <property type="entry name" value="THF_DH/CycHdrlase_cat_dom"/>
</dbReference>
<dbReference type="EMBL" id="JACYTQ010000011">
    <property type="protein sequence ID" value="MBD8491236.1"/>
    <property type="molecule type" value="Genomic_DNA"/>
</dbReference>
<evidence type="ECO:0000256" key="3">
    <source>
        <dbReference type="ARBA" id="ARBA00022605"/>
    </source>
</evidence>
<dbReference type="Pfam" id="PF00763">
    <property type="entry name" value="THF_DHG_CYH"/>
    <property type="match status" value="1"/>
</dbReference>
<name>A0ABR9AR27_9BACT</name>
<dbReference type="PANTHER" id="PTHR48099">
    <property type="entry name" value="C-1-TETRAHYDROFOLATE SYNTHASE, CYTOPLASMIC-RELATED"/>
    <property type="match status" value="1"/>
</dbReference>
<comment type="caution">
    <text evidence="11">Lacks conserved residue(s) required for the propagation of feature annotation.</text>
</comment>
<keyword evidence="2 11" id="KW-0554">One-carbon metabolism</keyword>
<reference evidence="14 15" key="1">
    <citation type="submission" date="2020-09" db="EMBL/GenBank/DDBJ databases">
        <title>Echinicola sp. CAU 1574 isolated from sand of Sido Beach.</title>
        <authorList>
            <person name="Kim W."/>
        </authorList>
    </citation>
    <scope>NUCLEOTIDE SEQUENCE [LARGE SCALE GENOMIC DNA]</scope>
    <source>
        <strain evidence="14 15">CAU 1574</strain>
    </source>
</reference>
<keyword evidence="7 11" id="KW-0560">Oxidoreductase</keyword>
<keyword evidence="9 11" id="KW-0486">Methionine biosynthesis</keyword>
<dbReference type="Gene3D" id="3.40.50.10860">
    <property type="entry name" value="Leucine Dehydrogenase, chain A, domain 1"/>
    <property type="match status" value="1"/>
</dbReference>
<dbReference type="HAMAP" id="MF_01576">
    <property type="entry name" value="THF_DHG_CYH"/>
    <property type="match status" value="1"/>
</dbReference>
<evidence type="ECO:0000313" key="15">
    <source>
        <dbReference type="Proteomes" id="UP000647133"/>
    </source>
</evidence>
<dbReference type="Proteomes" id="UP000647133">
    <property type="component" value="Unassembled WGS sequence"/>
</dbReference>
<dbReference type="GO" id="GO:0004488">
    <property type="term" value="F:methylenetetrahydrofolate dehydrogenase (NADP+) activity"/>
    <property type="evidence" value="ECO:0007669"/>
    <property type="project" value="UniProtKB-EC"/>
</dbReference>
<dbReference type="PRINTS" id="PR00085">
    <property type="entry name" value="THFDHDRGNASE"/>
</dbReference>
<comment type="function">
    <text evidence="11">Catalyzes the oxidation of 5,10-methylenetetrahydrofolate to 5,10-methenyltetrahydrofolate and then the hydrolysis of 5,10-methenyltetrahydrofolate to 10-formyltetrahydrofolate.</text>
</comment>
<keyword evidence="6 11" id="KW-0521">NADP</keyword>
<feature type="binding site" evidence="11">
    <location>
        <position position="235"/>
    </location>
    <ligand>
        <name>NADP(+)</name>
        <dbReference type="ChEBI" id="CHEBI:58349"/>
    </ligand>
</feature>
<dbReference type="PANTHER" id="PTHR48099:SF5">
    <property type="entry name" value="C-1-TETRAHYDROFOLATE SYNTHASE, CYTOPLASMIC"/>
    <property type="match status" value="1"/>
</dbReference>
<comment type="caution">
    <text evidence="14">The sequence shown here is derived from an EMBL/GenBank/DDBJ whole genome shotgun (WGS) entry which is preliminary data.</text>
</comment>
<dbReference type="InterPro" id="IPR000672">
    <property type="entry name" value="THF_DH/CycHdrlase"/>
</dbReference>
<dbReference type="InterPro" id="IPR046346">
    <property type="entry name" value="Aminoacid_DH-like_N_sf"/>
</dbReference>
<keyword evidence="3 11" id="KW-0028">Amino-acid biosynthesis</keyword>
<evidence type="ECO:0000256" key="9">
    <source>
        <dbReference type="ARBA" id="ARBA00023167"/>
    </source>
</evidence>
<dbReference type="PROSITE" id="PS00766">
    <property type="entry name" value="THF_DHG_CYH_1"/>
    <property type="match status" value="1"/>
</dbReference>
<proteinExistence type="inferred from homology"/>
<evidence type="ECO:0000256" key="1">
    <source>
        <dbReference type="ARBA" id="ARBA00004777"/>
    </source>
</evidence>
<dbReference type="PROSITE" id="PS00767">
    <property type="entry name" value="THF_DHG_CYH_2"/>
    <property type="match status" value="1"/>
</dbReference>
<comment type="catalytic activity">
    <reaction evidence="11">
        <text>(6R)-5,10-methenyltetrahydrofolate + H2O = (6R)-10-formyltetrahydrofolate + H(+)</text>
        <dbReference type="Rhea" id="RHEA:23700"/>
        <dbReference type="ChEBI" id="CHEBI:15377"/>
        <dbReference type="ChEBI" id="CHEBI:15378"/>
        <dbReference type="ChEBI" id="CHEBI:57455"/>
        <dbReference type="ChEBI" id="CHEBI:195366"/>
        <dbReference type="EC" id="3.5.4.9"/>
    </reaction>
</comment>
<dbReference type="SUPFAM" id="SSF53223">
    <property type="entry name" value="Aminoacid dehydrogenase-like, N-terminal domain"/>
    <property type="match status" value="1"/>
</dbReference>
<keyword evidence="4 11" id="KW-0658">Purine biosynthesis</keyword>
<accession>A0ABR9AR27</accession>
<evidence type="ECO:0000259" key="12">
    <source>
        <dbReference type="Pfam" id="PF00763"/>
    </source>
</evidence>
<protein>
    <recommendedName>
        <fullName evidence="11">Bifunctional protein FolD</fullName>
    </recommendedName>
    <domain>
        <recommendedName>
            <fullName evidence="11">Methylenetetrahydrofolate dehydrogenase</fullName>
            <ecNumber evidence="11">1.5.1.5</ecNumber>
        </recommendedName>
    </domain>
    <domain>
        <recommendedName>
            <fullName evidence="11">Methenyltetrahydrofolate cyclohydrolase</fullName>
            <ecNumber evidence="11">3.5.4.9</ecNumber>
        </recommendedName>
    </domain>
</protein>
<keyword evidence="5 11" id="KW-0378">Hydrolase</keyword>
<evidence type="ECO:0000256" key="5">
    <source>
        <dbReference type="ARBA" id="ARBA00022801"/>
    </source>
</evidence>
<dbReference type="Gene3D" id="3.40.50.720">
    <property type="entry name" value="NAD(P)-binding Rossmann-like Domain"/>
    <property type="match status" value="1"/>
</dbReference>
<comment type="similarity">
    <text evidence="11">Belongs to the tetrahydrofolate dehydrogenase/cyclohydrolase family.</text>
</comment>
<evidence type="ECO:0000256" key="4">
    <source>
        <dbReference type="ARBA" id="ARBA00022755"/>
    </source>
</evidence>
<evidence type="ECO:0000256" key="6">
    <source>
        <dbReference type="ARBA" id="ARBA00022857"/>
    </source>
</evidence>
<dbReference type="InterPro" id="IPR036291">
    <property type="entry name" value="NAD(P)-bd_dom_sf"/>
</dbReference>
<comment type="pathway">
    <text evidence="1 11">One-carbon metabolism; tetrahydrofolate interconversion.</text>
</comment>
<evidence type="ECO:0000256" key="7">
    <source>
        <dbReference type="ARBA" id="ARBA00023002"/>
    </source>
</evidence>
<feature type="domain" description="Tetrahydrofolate dehydrogenase/cyclohydrolase catalytic" evidence="12">
    <location>
        <begin position="5"/>
        <end position="120"/>
    </location>
</feature>
<keyword evidence="10 11" id="KW-0511">Multifunctional enzyme</keyword>
<dbReference type="EC" id="3.5.4.9" evidence="11"/>
<evidence type="ECO:0000313" key="14">
    <source>
        <dbReference type="EMBL" id="MBD8491236.1"/>
    </source>
</evidence>
<comment type="catalytic activity">
    <reaction evidence="11">
        <text>(6R)-5,10-methylene-5,6,7,8-tetrahydrofolate + NADP(+) = (6R)-5,10-methenyltetrahydrofolate + NADPH</text>
        <dbReference type="Rhea" id="RHEA:22812"/>
        <dbReference type="ChEBI" id="CHEBI:15636"/>
        <dbReference type="ChEBI" id="CHEBI:57455"/>
        <dbReference type="ChEBI" id="CHEBI:57783"/>
        <dbReference type="ChEBI" id="CHEBI:58349"/>
        <dbReference type="EC" id="1.5.1.5"/>
    </reaction>
</comment>